<feature type="region of interest" description="Disordered" evidence="2">
    <location>
        <begin position="675"/>
        <end position="694"/>
    </location>
</feature>
<dbReference type="RefSeq" id="XP_067815973.1">
    <property type="nucleotide sequence ID" value="XM_067963863.1"/>
</dbReference>
<feature type="compositionally biased region" description="Polar residues" evidence="2">
    <location>
        <begin position="601"/>
        <end position="611"/>
    </location>
</feature>
<dbReference type="EMBL" id="SHOA02000017">
    <property type="protein sequence ID" value="TDH66474.1"/>
    <property type="molecule type" value="Genomic_DNA"/>
</dbReference>
<feature type="coiled-coil region" evidence="1">
    <location>
        <begin position="300"/>
        <end position="341"/>
    </location>
</feature>
<feature type="coiled-coil region" evidence="1">
    <location>
        <begin position="417"/>
        <end position="451"/>
    </location>
</feature>
<protein>
    <submittedName>
        <fullName evidence="3">Uncharacterized protein</fullName>
    </submittedName>
</protein>
<organism evidence="3 4">
    <name type="scientific">Bremia lactucae</name>
    <name type="common">Lettuce downy mildew</name>
    <dbReference type="NCBI Taxonomy" id="4779"/>
    <lineage>
        <taxon>Eukaryota</taxon>
        <taxon>Sar</taxon>
        <taxon>Stramenopiles</taxon>
        <taxon>Oomycota</taxon>
        <taxon>Peronosporomycetes</taxon>
        <taxon>Peronosporales</taxon>
        <taxon>Peronosporaceae</taxon>
        <taxon>Bremia</taxon>
    </lineage>
</organism>
<sequence>MEACDIDEAGSSTARAWVLLHWKKDTNSTSSRIVPNCSDSESHAIKDTASRDTTTVYRIRRSREGILAKEQYMSKPSKLIKIRKRLEESSKSRSRIRSSANRLQSATCASPRESEKITTSSVFKPKKKLLESDLVLCENEISAELQAIKKESSDFQNKGWQFEVEKVAATERSQVSRNYHSNRFDTKGVVVQTKAEVAITQWLGLLNQKLEEIAKKYSYKPTQAVQLSETLKSSQVTRALKKGMSLEIVEQFLALEQSYASVNEAVKRHIRRQVTHFDRAIQNVRKQHQSQLQHVVEESLAELKLVRGRYKRKESRLEEEVRTANLALEQWKQSAAEAEHRRKLDQDMYELQLVAAKEQHALICQRYEDDFTHLRNQFEIVQIERKHVLSQHRNTHEVILHAKKGAIVLERQCIALRKQHEIAQELHENEIRVLQDDIQKLQETNSDMEAQYSKDKHMLNGAIEKLKTLHQREMQQVEARVRIDTEEQVIRNLFPEMQASLRREHEESLQALMLKHKRQLVQMEERLDKTMNAVSASICAIEAQSDFHIINDKGNRVKRLSNIDTKFQELPSLISASNCKYESCHLEDAFIKSRRDDDPSKNSLSNQSDLSLRSGKSRSRARALHASSCNSKNSASSCIASNASLNGDSLVATHKTWDSASLTFKDTLDDLTSSLQTTPRRSTHQKLTPKTTSK</sequence>
<comment type="caution">
    <text evidence="3">The sequence shown here is derived from an EMBL/GenBank/DDBJ whole genome shotgun (WGS) entry which is preliminary data.</text>
</comment>
<dbReference type="KEGG" id="blac:94349534"/>
<evidence type="ECO:0000256" key="1">
    <source>
        <dbReference type="SAM" id="Coils"/>
    </source>
</evidence>
<feature type="region of interest" description="Disordered" evidence="2">
    <location>
        <begin position="90"/>
        <end position="115"/>
    </location>
</feature>
<proteinExistence type="predicted"/>
<dbReference type="AlphaFoldDB" id="A0A976FH79"/>
<feature type="compositionally biased region" description="Polar residues" evidence="2">
    <location>
        <begin position="685"/>
        <end position="694"/>
    </location>
</feature>
<dbReference type="GeneID" id="94349534"/>
<evidence type="ECO:0000313" key="3">
    <source>
        <dbReference type="EMBL" id="TDH66474.1"/>
    </source>
</evidence>
<keyword evidence="4" id="KW-1185">Reference proteome</keyword>
<accession>A0A976FH79</accession>
<name>A0A976FH79_BRELC</name>
<reference evidence="3 4" key="1">
    <citation type="journal article" date="2021" name="Genome Biol.">
        <title>AFLAP: assembly-free linkage analysis pipeline using k-mers from genome sequencing data.</title>
        <authorList>
            <person name="Fletcher K."/>
            <person name="Zhang L."/>
            <person name="Gil J."/>
            <person name="Han R."/>
            <person name="Cavanaugh K."/>
            <person name="Michelmore R."/>
        </authorList>
    </citation>
    <scope>NUCLEOTIDE SEQUENCE [LARGE SCALE GENOMIC DNA]</scope>
    <source>
        <strain evidence="3 4">SF5</strain>
    </source>
</reference>
<evidence type="ECO:0000313" key="4">
    <source>
        <dbReference type="Proteomes" id="UP000294530"/>
    </source>
</evidence>
<feature type="coiled-coil region" evidence="1">
    <location>
        <begin position="506"/>
        <end position="533"/>
    </location>
</feature>
<gene>
    <name evidence="3" type="ORF">CCR75_005788</name>
</gene>
<feature type="region of interest" description="Disordered" evidence="2">
    <location>
        <begin position="594"/>
        <end position="626"/>
    </location>
</feature>
<dbReference type="Proteomes" id="UP000294530">
    <property type="component" value="Unassembled WGS sequence"/>
</dbReference>
<evidence type="ECO:0000256" key="2">
    <source>
        <dbReference type="SAM" id="MobiDB-lite"/>
    </source>
</evidence>
<dbReference type="OrthoDB" id="124855at2759"/>
<keyword evidence="1" id="KW-0175">Coiled coil</keyword>